<keyword evidence="2" id="KW-0812">Transmembrane</keyword>
<dbReference type="CDD" id="cd00093">
    <property type="entry name" value="HTH_XRE"/>
    <property type="match status" value="1"/>
</dbReference>
<dbReference type="OrthoDB" id="9815541at2"/>
<keyword evidence="2" id="KW-1133">Transmembrane helix</keyword>
<dbReference type="InterPro" id="IPR010982">
    <property type="entry name" value="Lambda_DNA-bd_dom_sf"/>
</dbReference>
<protein>
    <submittedName>
        <fullName evidence="4">Peptidoglycan-binding protein</fullName>
    </submittedName>
</protein>
<dbReference type="RefSeq" id="WP_136725070.1">
    <property type="nucleotide sequence ID" value="NZ_SUMC01000016.1"/>
</dbReference>
<evidence type="ECO:0000256" key="1">
    <source>
        <dbReference type="SAM" id="MobiDB-lite"/>
    </source>
</evidence>
<organism evidence="4 5">
    <name type="scientific">Actinacidiphila oryziradicis</name>
    <dbReference type="NCBI Taxonomy" id="2571141"/>
    <lineage>
        <taxon>Bacteria</taxon>
        <taxon>Bacillati</taxon>
        <taxon>Actinomycetota</taxon>
        <taxon>Actinomycetes</taxon>
        <taxon>Kitasatosporales</taxon>
        <taxon>Streptomycetaceae</taxon>
        <taxon>Actinacidiphila</taxon>
    </lineage>
</organism>
<dbReference type="InterPro" id="IPR002477">
    <property type="entry name" value="Peptidoglycan-bd-like"/>
</dbReference>
<feature type="region of interest" description="Disordered" evidence="1">
    <location>
        <begin position="89"/>
        <end position="113"/>
    </location>
</feature>
<dbReference type="InterPro" id="IPR001387">
    <property type="entry name" value="Cro/C1-type_HTH"/>
</dbReference>
<accession>A0A4U0SKB0</accession>
<evidence type="ECO:0000313" key="4">
    <source>
        <dbReference type="EMBL" id="TKA10254.1"/>
    </source>
</evidence>
<name>A0A4U0SKB0_9ACTN</name>
<dbReference type="Pfam" id="PF13560">
    <property type="entry name" value="HTH_31"/>
    <property type="match status" value="1"/>
</dbReference>
<dbReference type="PROSITE" id="PS50943">
    <property type="entry name" value="HTH_CROC1"/>
    <property type="match status" value="1"/>
</dbReference>
<sequence length="244" mass="26666">MSRWKALPESVDPQVRQLVVQLRRLKDHSGLNLKSLEARTGYSKSSWERYLNGKSLPPRQAVEELARVCVVDPTGLLALHEVAETCWGERGTAAGQQNPEAEERPVLPPEPRHRPTKRQLLAAAVVVAAGVLVALLVTEPWHEDAVRTTAKAGAQPSYACDVHRKEGSWYAGNSPTRDAVLQMGMAGPEVAEVQCLLQRAGFSPGGIDGVFGNRTQWAVRQEQQHAKLVVDGIVGPHTWTALRG</sequence>
<dbReference type="SUPFAM" id="SSF47413">
    <property type="entry name" value="lambda repressor-like DNA-binding domains"/>
    <property type="match status" value="1"/>
</dbReference>
<keyword evidence="5" id="KW-1185">Reference proteome</keyword>
<feature type="transmembrane region" description="Helical" evidence="2">
    <location>
        <begin position="120"/>
        <end position="138"/>
    </location>
</feature>
<comment type="caution">
    <text evidence="4">The sequence shown here is derived from an EMBL/GenBank/DDBJ whole genome shotgun (WGS) entry which is preliminary data.</text>
</comment>
<dbReference type="SUPFAM" id="SSF47090">
    <property type="entry name" value="PGBD-like"/>
    <property type="match status" value="1"/>
</dbReference>
<dbReference type="SMART" id="SM00530">
    <property type="entry name" value="HTH_XRE"/>
    <property type="match status" value="1"/>
</dbReference>
<evidence type="ECO:0000259" key="3">
    <source>
        <dbReference type="PROSITE" id="PS50943"/>
    </source>
</evidence>
<dbReference type="InterPro" id="IPR036366">
    <property type="entry name" value="PGBDSf"/>
</dbReference>
<keyword evidence="2" id="KW-0472">Membrane</keyword>
<dbReference type="GO" id="GO:0003677">
    <property type="term" value="F:DNA binding"/>
    <property type="evidence" value="ECO:0007669"/>
    <property type="project" value="InterPro"/>
</dbReference>
<gene>
    <name evidence="4" type="ORF">FCI23_18850</name>
</gene>
<evidence type="ECO:0000256" key="2">
    <source>
        <dbReference type="SAM" id="Phobius"/>
    </source>
</evidence>
<dbReference type="AlphaFoldDB" id="A0A4U0SKB0"/>
<feature type="compositionally biased region" description="Basic and acidic residues" evidence="1">
    <location>
        <begin position="101"/>
        <end position="113"/>
    </location>
</feature>
<evidence type="ECO:0000313" key="5">
    <source>
        <dbReference type="Proteomes" id="UP000305778"/>
    </source>
</evidence>
<dbReference type="Pfam" id="PF01471">
    <property type="entry name" value="PG_binding_1"/>
    <property type="match status" value="1"/>
</dbReference>
<dbReference type="EMBL" id="SUMC01000016">
    <property type="protein sequence ID" value="TKA10254.1"/>
    <property type="molecule type" value="Genomic_DNA"/>
</dbReference>
<reference evidence="4 5" key="1">
    <citation type="submission" date="2019-04" db="EMBL/GenBank/DDBJ databases">
        <title>Streptomyces oryziradicis sp. nov., a novel actinomycete isolated from rhizosphere soil of rice (Oryza sativa L.).</title>
        <authorList>
            <person name="Li C."/>
        </authorList>
    </citation>
    <scope>NUCLEOTIDE SEQUENCE [LARGE SCALE GENOMIC DNA]</scope>
    <source>
        <strain evidence="4 5">NEAU-C40</strain>
    </source>
</reference>
<dbReference type="Gene3D" id="1.10.101.10">
    <property type="entry name" value="PGBD-like superfamily/PGBD"/>
    <property type="match status" value="1"/>
</dbReference>
<proteinExistence type="predicted"/>
<dbReference type="InterPro" id="IPR036365">
    <property type="entry name" value="PGBD-like_sf"/>
</dbReference>
<dbReference type="Gene3D" id="1.10.260.40">
    <property type="entry name" value="lambda repressor-like DNA-binding domains"/>
    <property type="match status" value="1"/>
</dbReference>
<dbReference type="Proteomes" id="UP000305778">
    <property type="component" value="Unassembled WGS sequence"/>
</dbReference>
<feature type="domain" description="HTH cro/C1-type" evidence="3">
    <location>
        <begin position="22"/>
        <end position="76"/>
    </location>
</feature>